<dbReference type="EMBL" id="CM000766">
    <property type="protein sequence ID" value="OQU80297.1"/>
    <property type="molecule type" value="Genomic_DNA"/>
</dbReference>
<sequence length="90" mass="10047">MRRCLTWFSFGFVIGVDIFMLTEFTVKIPMSGGFFAYLLRSHGHHRHRLSCPSSARMTVALIRMCGQGHNPLSWGGASMLSLSKQLSGAR</sequence>
<accession>A0A1Z5R9B0</accession>
<dbReference type="Gramene" id="OQU80297">
    <property type="protein sequence ID" value="OQU80297"/>
    <property type="gene ID" value="SORBI_3007G106850"/>
</dbReference>
<name>A0A1Z5R9B0_SORBI</name>
<keyword evidence="1" id="KW-1133">Transmembrane helix</keyword>
<gene>
    <name evidence="2" type="ORF">SORBI_3007G106850</name>
</gene>
<protein>
    <submittedName>
        <fullName evidence="2">Uncharacterized protein</fullName>
    </submittedName>
</protein>
<dbReference type="InParanoid" id="A0A1Z5R9B0"/>
<evidence type="ECO:0000313" key="3">
    <source>
        <dbReference type="Proteomes" id="UP000000768"/>
    </source>
</evidence>
<keyword evidence="1" id="KW-0472">Membrane</keyword>
<proteinExistence type="predicted"/>
<dbReference type="Proteomes" id="UP000000768">
    <property type="component" value="Chromosome 7"/>
</dbReference>
<reference evidence="2 3" key="1">
    <citation type="journal article" date="2009" name="Nature">
        <title>The Sorghum bicolor genome and the diversification of grasses.</title>
        <authorList>
            <person name="Paterson A.H."/>
            <person name="Bowers J.E."/>
            <person name="Bruggmann R."/>
            <person name="Dubchak I."/>
            <person name="Grimwood J."/>
            <person name="Gundlach H."/>
            <person name="Haberer G."/>
            <person name="Hellsten U."/>
            <person name="Mitros T."/>
            <person name="Poliakov A."/>
            <person name="Schmutz J."/>
            <person name="Spannagl M."/>
            <person name="Tang H."/>
            <person name="Wang X."/>
            <person name="Wicker T."/>
            <person name="Bharti A.K."/>
            <person name="Chapman J."/>
            <person name="Feltus F.A."/>
            <person name="Gowik U."/>
            <person name="Grigoriev I.V."/>
            <person name="Lyons E."/>
            <person name="Maher C.A."/>
            <person name="Martis M."/>
            <person name="Narechania A."/>
            <person name="Otillar R.P."/>
            <person name="Penning B.W."/>
            <person name="Salamov A.A."/>
            <person name="Wang Y."/>
            <person name="Zhang L."/>
            <person name="Carpita N.C."/>
            <person name="Freeling M."/>
            <person name="Gingle A.R."/>
            <person name="Hash C.T."/>
            <person name="Keller B."/>
            <person name="Klein P."/>
            <person name="Kresovich S."/>
            <person name="McCann M.C."/>
            <person name="Ming R."/>
            <person name="Peterson D.G."/>
            <person name="Mehboob-ur-Rahman"/>
            <person name="Ware D."/>
            <person name="Westhoff P."/>
            <person name="Mayer K.F."/>
            <person name="Messing J."/>
            <person name="Rokhsar D.S."/>
        </authorList>
    </citation>
    <scope>NUCLEOTIDE SEQUENCE [LARGE SCALE GENOMIC DNA]</scope>
    <source>
        <strain evidence="3">cv. BTx623</strain>
    </source>
</reference>
<dbReference type="AlphaFoldDB" id="A0A1Z5R9B0"/>
<reference evidence="3" key="2">
    <citation type="journal article" date="2018" name="Plant J.">
        <title>The Sorghum bicolor reference genome: improved assembly, gene annotations, a transcriptome atlas, and signatures of genome organization.</title>
        <authorList>
            <person name="McCormick R.F."/>
            <person name="Truong S.K."/>
            <person name="Sreedasyam A."/>
            <person name="Jenkins J."/>
            <person name="Shu S."/>
            <person name="Sims D."/>
            <person name="Kennedy M."/>
            <person name="Amirebrahimi M."/>
            <person name="Weers B.D."/>
            <person name="McKinley B."/>
            <person name="Mattison A."/>
            <person name="Morishige D.T."/>
            <person name="Grimwood J."/>
            <person name="Schmutz J."/>
            <person name="Mullet J.E."/>
        </authorList>
    </citation>
    <scope>NUCLEOTIDE SEQUENCE [LARGE SCALE GENOMIC DNA]</scope>
    <source>
        <strain evidence="3">cv. BTx623</strain>
    </source>
</reference>
<organism evidence="2 3">
    <name type="scientific">Sorghum bicolor</name>
    <name type="common">Sorghum</name>
    <name type="synonym">Sorghum vulgare</name>
    <dbReference type="NCBI Taxonomy" id="4558"/>
    <lineage>
        <taxon>Eukaryota</taxon>
        <taxon>Viridiplantae</taxon>
        <taxon>Streptophyta</taxon>
        <taxon>Embryophyta</taxon>
        <taxon>Tracheophyta</taxon>
        <taxon>Spermatophyta</taxon>
        <taxon>Magnoliopsida</taxon>
        <taxon>Liliopsida</taxon>
        <taxon>Poales</taxon>
        <taxon>Poaceae</taxon>
        <taxon>PACMAD clade</taxon>
        <taxon>Panicoideae</taxon>
        <taxon>Andropogonodae</taxon>
        <taxon>Andropogoneae</taxon>
        <taxon>Sorghinae</taxon>
        <taxon>Sorghum</taxon>
    </lineage>
</organism>
<feature type="transmembrane region" description="Helical" evidence="1">
    <location>
        <begin position="6"/>
        <end position="39"/>
    </location>
</feature>
<keyword evidence="1" id="KW-0812">Transmembrane</keyword>
<keyword evidence="3" id="KW-1185">Reference proteome</keyword>
<evidence type="ECO:0000256" key="1">
    <source>
        <dbReference type="SAM" id="Phobius"/>
    </source>
</evidence>
<evidence type="ECO:0000313" key="2">
    <source>
        <dbReference type="EMBL" id="OQU80297.1"/>
    </source>
</evidence>